<keyword evidence="13" id="KW-1185">Reference proteome</keyword>
<dbReference type="GO" id="GO:0030428">
    <property type="term" value="C:cell septum"/>
    <property type="evidence" value="ECO:0007669"/>
    <property type="project" value="TreeGrafter"/>
</dbReference>
<name>A0A7Z2T1A4_9VIBR</name>
<evidence type="ECO:0000256" key="6">
    <source>
        <dbReference type="ARBA" id="ARBA00023054"/>
    </source>
</evidence>
<dbReference type="KEGG" id="vas:GT360_02505"/>
<dbReference type="GO" id="GO:0005829">
    <property type="term" value="C:cytosol"/>
    <property type="evidence" value="ECO:0007669"/>
    <property type="project" value="TreeGrafter"/>
</dbReference>
<comment type="function">
    <text evidence="9">Activator of cell division through the inhibition of FtsZ GTPase activity, therefore promoting FtsZ assembly into bundles of protofilaments necessary for the formation of the division Z ring. It is recruited early at mid-cell but it is not essential for cell division.</text>
</comment>
<dbReference type="GO" id="GO:0000917">
    <property type="term" value="P:division septum assembly"/>
    <property type="evidence" value="ECO:0007669"/>
    <property type="project" value="UniProtKB-KW"/>
</dbReference>
<evidence type="ECO:0000256" key="9">
    <source>
        <dbReference type="ARBA" id="ARBA00024910"/>
    </source>
</evidence>
<dbReference type="Proteomes" id="UP000464262">
    <property type="component" value="Chromosome 1"/>
</dbReference>
<keyword evidence="7" id="KW-0717">Septation</keyword>
<dbReference type="InterPro" id="IPR042233">
    <property type="entry name" value="Cell_div_ZapA_N"/>
</dbReference>
<evidence type="ECO:0000256" key="4">
    <source>
        <dbReference type="ARBA" id="ARBA00022490"/>
    </source>
</evidence>
<protein>
    <recommendedName>
        <fullName evidence="3">Cell division protein ZapA</fullName>
    </recommendedName>
    <alternativeName>
        <fullName evidence="11">Z ring-associated protein ZapA</fullName>
    </alternativeName>
</protein>
<dbReference type="InterPro" id="IPR007838">
    <property type="entry name" value="Cell_div_ZapA-like"/>
</dbReference>
<comment type="subunit">
    <text evidence="10">Homodimer. Interacts with FtsZ.</text>
</comment>
<sequence>MSSQAVEVEILGKRTQVSCPAGEEESLAKAARDLDERLKEMSSKTKITNEVQLLTFTALNICYELHSKDGEAKQSLDSVTKKLEQLSVSLDSALSNVKQGTQHSE</sequence>
<keyword evidence="4" id="KW-0963">Cytoplasm</keyword>
<evidence type="ECO:0000256" key="2">
    <source>
        <dbReference type="ARBA" id="ARBA00010074"/>
    </source>
</evidence>
<dbReference type="RefSeq" id="WP_164647351.1">
    <property type="nucleotide sequence ID" value="NZ_CP047475.1"/>
</dbReference>
<evidence type="ECO:0000256" key="8">
    <source>
        <dbReference type="ARBA" id="ARBA00023306"/>
    </source>
</evidence>
<keyword evidence="5 12" id="KW-0132">Cell division</keyword>
<evidence type="ECO:0000256" key="11">
    <source>
        <dbReference type="ARBA" id="ARBA00033158"/>
    </source>
</evidence>
<dbReference type="AlphaFoldDB" id="A0A7Z2T1A4"/>
<dbReference type="Gene3D" id="1.20.5.50">
    <property type="match status" value="1"/>
</dbReference>
<dbReference type="Gene3D" id="3.30.160.880">
    <property type="entry name" value="Cell division protein ZapA protomer, N-terminal domain"/>
    <property type="match status" value="1"/>
</dbReference>
<dbReference type="Pfam" id="PF05164">
    <property type="entry name" value="ZapA"/>
    <property type="match status" value="1"/>
</dbReference>
<evidence type="ECO:0000313" key="13">
    <source>
        <dbReference type="Proteomes" id="UP000464262"/>
    </source>
</evidence>
<dbReference type="PANTHER" id="PTHR34981">
    <property type="entry name" value="CELL DIVISION PROTEIN ZAPA"/>
    <property type="match status" value="1"/>
</dbReference>
<comment type="similarity">
    <text evidence="2">Belongs to the ZapA family. Type 1 subfamily.</text>
</comment>
<gene>
    <name evidence="12" type="primary">zapA</name>
    <name evidence="12" type="ORF">GT360_02505</name>
</gene>
<keyword evidence="6" id="KW-0175">Coiled coil</keyword>
<evidence type="ECO:0000256" key="10">
    <source>
        <dbReference type="ARBA" id="ARBA00026068"/>
    </source>
</evidence>
<evidence type="ECO:0000256" key="7">
    <source>
        <dbReference type="ARBA" id="ARBA00023210"/>
    </source>
</evidence>
<reference evidence="12 13" key="1">
    <citation type="submission" date="2020-01" db="EMBL/GenBank/DDBJ databases">
        <title>Whole genome and functional gene identification of agarase of Vibrio HN897.</title>
        <authorList>
            <person name="Liu Y."/>
            <person name="Zhao Z."/>
        </authorList>
    </citation>
    <scope>NUCLEOTIDE SEQUENCE [LARGE SCALE GENOMIC DNA]</scope>
    <source>
        <strain evidence="12 13">HN897</strain>
    </source>
</reference>
<evidence type="ECO:0000313" key="12">
    <source>
        <dbReference type="EMBL" id="QIA62456.1"/>
    </source>
</evidence>
<accession>A0A7Z2T1A4</accession>
<evidence type="ECO:0000256" key="3">
    <source>
        <dbReference type="ARBA" id="ARBA00015195"/>
    </source>
</evidence>
<dbReference type="GO" id="GO:0043093">
    <property type="term" value="P:FtsZ-dependent cytokinesis"/>
    <property type="evidence" value="ECO:0007669"/>
    <property type="project" value="TreeGrafter"/>
</dbReference>
<dbReference type="SUPFAM" id="SSF102829">
    <property type="entry name" value="Cell division protein ZapA-like"/>
    <property type="match status" value="1"/>
</dbReference>
<proteinExistence type="inferred from homology"/>
<evidence type="ECO:0000256" key="5">
    <source>
        <dbReference type="ARBA" id="ARBA00022618"/>
    </source>
</evidence>
<dbReference type="EMBL" id="CP047475">
    <property type="protein sequence ID" value="QIA62456.1"/>
    <property type="molecule type" value="Genomic_DNA"/>
</dbReference>
<evidence type="ECO:0000256" key="1">
    <source>
        <dbReference type="ARBA" id="ARBA00004496"/>
    </source>
</evidence>
<organism evidence="12 13">
    <name type="scientific">Vibrio astriarenae</name>
    <dbReference type="NCBI Taxonomy" id="1481923"/>
    <lineage>
        <taxon>Bacteria</taxon>
        <taxon>Pseudomonadati</taxon>
        <taxon>Pseudomonadota</taxon>
        <taxon>Gammaproteobacteria</taxon>
        <taxon>Vibrionales</taxon>
        <taxon>Vibrionaceae</taxon>
        <taxon>Vibrio</taxon>
    </lineage>
</organism>
<dbReference type="GO" id="GO:0000921">
    <property type="term" value="P:septin ring assembly"/>
    <property type="evidence" value="ECO:0007669"/>
    <property type="project" value="TreeGrafter"/>
</dbReference>
<dbReference type="PANTHER" id="PTHR34981:SF1">
    <property type="entry name" value="CELL DIVISION PROTEIN ZAPA"/>
    <property type="match status" value="1"/>
</dbReference>
<comment type="subcellular location">
    <subcellularLocation>
        <location evidence="1">Cytoplasm</location>
    </subcellularLocation>
</comment>
<keyword evidence="8" id="KW-0131">Cell cycle</keyword>
<dbReference type="InterPro" id="IPR036192">
    <property type="entry name" value="Cell_div_ZapA-like_sf"/>
</dbReference>
<dbReference type="GO" id="GO:0032153">
    <property type="term" value="C:cell division site"/>
    <property type="evidence" value="ECO:0007669"/>
    <property type="project" value="TreeGrafter"/>
</dbReference>